<feature type="coiled-coil region" evidence="1">
    <location>
        <begin position="249"/>
        <end position="307"/>
    </location>
</feature>
<sequence length="352" mass="39039">MVSFDKGKWQDLVAKTHDDQTIWFLNAFWGDGLKEKAEELWGFAADFNKLQKDTNELDEFWSHKFLEDAGETMTVLQLRAKLAEIDLDKNKKMAISEYLLFKYAKSPAHLVNAPQGDPKELEAAQVLVDEANAALDEVMAQLEAQKAVTARLKDAEKDAERAVAAAADAVKASEEAVRACEVAAEEQKAAAAELQAQEDAYQAKIALLEKKSQEGGVVSRNKAANELAQVKAEDPLPLRKAKLNQQAAVRKSEKAVAVAEEKKAEAERAKERAEEARLAAVRATEEAEEAARKLEEAVKVAEGKRDEALAFLEKVKATGVGVGRVWWMQRAMYEKQQYLPKAKQTMPYPTPE</sequence>
<reference evidence="3" key="1">
    <citation type="submission" date="2021-01" db="EMBL/GenBank/DDBJ databases">
        <authorList>
            <person name="Corre E."/>
            <person name="Pelletier E."/>
            <person name="Niang G."/>
            <person name="Scheremetjew M."/>
            <person name="Finn R."/>
            <person name="Kale V."/>
            <person name="Holt S."/>
            <person name="Cochrane G."/>
            <person name="Meng A."/>
            <person name="Brown T."/>
            <person name="Cohen L."/>
        </authorList>
    </citation>
    <scope>NUCLEOTIDE SEQUENCE</scope>
    <source>
        <strain evidence="3">SoJaBio B1-5/56/2</strain>
    </source>
</reference>
<dbReference type="AlphaFoldDB" id="A0A7S4P2V2"/>
<dbReference type="GO" id="GO:0030863">
    <property type="term" value="C:cortical cytoskeleton"/>
    <property type="evidence" value="ECO:0007669"/>
    <property type="project" value="TreeGrafter"/>
</dbReference>
<evidence type="ECO:0000259" key="2">
    <source>
        <dbReference type="Pfam" id="PF18060"/>
    </source>
</evidence>
<feature type="domain" description="Calcium-regulated actin-bundling protein C-terminal" evidence="2">
    <location>
        <begin position="189"/>
        <end position="274"/>
    </location>
</feature>
<proteinExistence type="predicted"/>
<feature type="coiled-coil region" evidence="1">
    <location>
        <begin position="121"/>
        <end position="211"/>
    </location>
</feature>
<evidence type="ECO:0000313" key="3">
    <source>
        <dbReference type="EMBL" id="CAE2321915.1"/>
    </source>
</evidence>
<dbReference type="GO" id="GO:0051015">
    <property type="term" value="F:actin filament binding"/>
    <property type="evidence" value="ECO:0007669"/>
    <property type="project" value="TreeGrafter"/>
</dbReference>
<dbReference type="PANTHER" id="PTHR37009:SF1">
    <property type="entry name" value="CALCIUM-REGULATED ACTIN-BUNDLING PROTEIN"/>
    <property type="match status" value="1"/>
</dbReference>
<keyword evidence="1" id="KW-0175">Coiled coil</keyword>
<protein>
    <recommendedName>
        <fullName evidence="2">Calcium-regulated actin-bundling protein C-terminal domain-containing protein</fullName>
    </recommendedName>
</protein>
<dbReference type="InterPro" id="IPR053356">
    <property type="entry name" value="Calcium-reg_actin-bundling"/>
</dbReference>
<dbReference type="GO" id="GO:0030046">
    <property type="term" value="P:parallel actin filament bundle assembly"/>
    <property type="evidence" value="ECO:0007669"/>
    <property type="project" value="TreeGrafter"/>
</dbReference>
<name>A0A7S4P2V2_9EUKA</name>
<dbReference type="InterPro" id="IPR040810">
    <property type="entry name" value="F_actin_bund_C"/>
</dbReference>
<dbReference type="Pfam" id="PF18060">
    <property type="entry name" value="F_actin_bund_C"/>
    <property type="match status" value="1"/>
</dbReference>
<accession>A0A7S4P2V2</accession>
<gene>
    <name evidence="3" type="ORF">NAES01612_LOCUS18346</name>
</gene>
<evidence type="ECO:0000256" key="1">
    <source>
        <dbReference type="SAM" id="Coils"/>
    </source>
</evidence>
<dbReference type="PANTHER" id="PTHR37009">
    <property type="entry name" value="EF-HAND DOMAIN-CONTAINING PROTEIN"/>
    <property type="match status" value="1"/>
</dbReference>
<dbReference type="EMBL" id="HBKR01028137">
    <property type="protein sequence ID" value="CAE2321915.1"/>
    <property type="molecule type" value="Transcribed_RNA"/>
</dbReference>
<dbReference type="GO" id="GO:0051764">
    <property type="term" value="P:actin crosslink formation"/>
    <property type="evidence" value="ECO:0007669"/>
    <property type="project" value="TreeGrafter"/>
</dbReference>
<organism evidence="3">
    <name type="scientific">Paramoeba aestuarina</name>
    <dbReference type="NCBI Taxonomy" id="180227"/>
    <lineage>
        <taxon>Eukaryota</taxon>
        <taxon>Amoebozoa</taxon>
        <taxon>Discosea</taxon>
        <taxon>Flabellinia</taxon>
        <taxon>Dactylopodida</taxon>
        <taxon>Paramoebidae</taxon>
        <taxon>Paramoeba</taxon>
    </lineage>
</organism>